<keyword evidence="2" id="KW-1185">Reference proteome</keyword>
<dbReference type="Proteomes" id="UP000749646">
    <property type="component" value="Unassembled WGS sequence"/>
</dbReference>
<protein>
    <submittedName>
        <fullName evidence="1">Uncharacterized protein</fullName>
    </submittedName>
</protein>
<dbReference type="AlphaFoldDB" id="A0A9P6M9I1"/>
<dbReference type="InterPro" id="IPR032675">
    <property type="entry name" value="LRR_dom_sf"/>
</dbReference>
<reference evidence="1" key="1">
    <citation type="journal article" date="2020" name="Fungal Divers.">
        <title>Resolving the Mortierellaceae phylogeny through synthesis of multi-gene phylogenetics and phylogenomics.</title>
        <authorList>
            <person name="Vandepol N."/>
            <person name="Liber J."/>
            <person name="Desiro A."/>
            <person name="Na H."/>
            <person name="Kennedy M."/>
            <person name="Barry K."/>
            <person name="Grigoriev I.V."/>
            <person name="Miller A.N."/>
            <person name="O'Donnell K."/>
            <person name="Stajich J.E."/>
            <person name="Bonito G."/>
        </authorList>
    </citation>
    <scope>NUCLEOTIDE SEQUENCE</scope>
    <source>
        <strain evidence="1">MES-2147</strain>
    </source>
</reference>
<accession>A0A9P6M9I1</accession>
<sequence>MPRLFLIAPPLDDPFISGVNKPFRILTPCQAPSLSEGAKEDAIHLTHHEGFTIKNPNEIVHKCKSILNHLDAVSAYVYMGAAAAGSHHGFSIRPGDIVHGSLVRLNQMAHNRDHINHAGIEAFQYYSKQRIADNHQIDAMKALFRSAGLANNEFGVRPIHFGGTKWVCEECYQVLSERRPLTIGHLMSLDEYIDLTRRTAEVEVTLRCSASVITFTRTIQKSPQLRKVIIHIKSEYFLTPERQTGTQYNAIEHQFIELGKALQGRSLTSVDIRGDYDCGPVFAGLQWVLRCSDLKMLHVKGITHFLQGAEFRNNTRKLEELQLDGVHVDIQEAANNLTKLFQANSSLKVLCLTRSRLMSAAVSIFVSSRDVEKRFAKLLQLDISNNEIDSAIARTLVAMALKGDRLTRLDLSNNYRIGDSGCRQILELLKFRGRRLDSIVTDTTGISYETSVEIDRYRNCRF</sequence>
<dbReference type="SUPFAM" id="SSF52047">
    <property type="entry name" value="RNI-like"/>
    <property type="match status" value="1"/>
</dbReference>
<dbReference type="EMBL" id="JAAAHW010003586">
    <property type="protein sequence ID" value="KAF9982420.1"/>
    <property type="molecule type" value="Genomic_DNA"/>
</dbReference>
<organism evidence="1 2">
    <name type="scientific">Modicella reniformis</name>
    <dbReference type="NCBI Taxonomy" id="1440133"/>
    <lineage>
        <taxon>Eukaryota</taxon>
        <taxon>Fungi</taxon>
        <taxon>Fungi incertae sedis</taxon>
        <taxon>Mucoromycota</taxon>
        <taxon>Mortierellomycotina</taxon>
        <taxon>Mortierellomycetes</taxon>
        <taxon>Mortierellales</taxon>
        <taxon>Mortierellaceae</taxon>
        <taxon>Modicella</taxon>
    </lineage>
</organism>
<gene>
    <name evidence="1" type="ORF">BGZ65_002894</name>
</gene>
<dbReference type="OrthoDB" id="2418954at2759"/>
<proteinExistence type="predicted"/>
<evidence type="ECO:0000313" key="1">
    <source>
        <dbReference type="EMBL" id="KAF9982420.1"/>
    </source>
</evidence>
<dbReference type="Gene3D" id="3.80.10.10">
    <property type="entry name" value="Ribonuclease Inhibitor"/>
    <property type="match status" value="1"/>
</dbReference>
<evidence type="ECO:0000313" key="2">
    <source>
        <dbReference type="Proteomes" id="UP000749646"/>
    </source>
</evidence>
<comment type="caution">
    <text evidence="1">The sequence shown here is derived from an EMBL/GenBank/DDBJ whole genome shotgun (WGS) entry which is preliminary data.</text>
</comment>
<name>A0A9P6M9I1_9FUNG</name>